<dbReference type="NCBIfam" id="TIGR02532">
    <property type="entry name" value="IV_pilin_GFxxxE"/>
    <property type="match status" value="1"/>
</dbReference>
<evidence type="ECO:0000313" key="2">
    <source>
        <dbReference type="EMBL" id="ACN15858.1"/>
    </source>
</evidence>
<keyword evidence="1" id="KW-0472">Membrane</keyword>
<gene>
    <name evidence="2" type="primary">pilW</name>
    <name evidence="2" type="ordered locus">HRM2_27680</name>
</gene>
<protein>
    <submittedName>
        <fullName evidence="2">PilW</fullName>
    </submittedName>
</protein>
<dbReference type="AlphaFoldDB" id="C0QJ45"/>
<keyword evidence="1" id="KW-1133">Transmembrane helix</keyword>
<evidence type="ECO:0000313" key="3">
    <source>
        <dbReference type="Proteomes" id="UP000000442"/>
    </source>
</evidence>
<feature type="transmembrane region" description="Helical" evidence="1">
    <location>
        <begin position="12"/>
        <end position="33"/>
    </location>
</feature>
<reference evidence="2 3" key="1">
    <citation type="journal article" date="2009" name="Environ. Microbiol.">
        <title>Genome sequence of Desulfobacterium autotrophicum HRM2, a marine sulfate reducer oxidizing organic carbon completely to carbon dioxide.</title>
        <authorList>
            <person name="Strittmatter A.W."/>
            <person name="Liesegang H."/>
            <person name="Rabus R."/>
            <person name="Decker I."/>
            <person name="Amann J."/>
            <person name="Andres S."/>
            <person name="Henne A."/>
            <person name="Fricke W.F."/>
            <person name="Martinez-Arias R."/>
            <person name="Bartels D."/>
            <person name="Goesmann A."/>
            <person name="Krause L."/>
            <person name="Puehler A."/>
            <person name="Klenk H.P."/>
            <person name="Richter M."/>
            <person name="Schuler M."/>
            <person name="Gloeckner F.O."/>
            <person name="Meyerdierks A."/>
            <person name="Gottschalk G."/>
            <person name="Amann R."/>
        </authorList>
    </citation>
    <scope>NUCLEOTIDE SEQUENCE [LARGE SCALE GENOMIC DNA]</scope>
    <source>
        <strain evidence="3">ATCC 43914 / DSM 3382 / HRM2</strain>
    </source>
</reference>
<keyword evidence="3" id="KW-1185">Reference proteome</keyword>
<dbReference type="KEGG" id="dat:HRM2_27680"/>
<dbReference type="eggNOG" id="COG4966">
    <property type="taxonomic scope" value="Bacteria"/>
</dbReference>
<dbReference type="OrthoDB" id="5405832at2"/>
<evidence type="ECO:0000256" key="1">
    <source>
        <dbReference type="SAM" id="Phobius"/>
    </source>
</evidence>
<dbReference type="RefSeq" id="WP_015904621.1">
    <property type="nucleotide sequence ID" value="NC_012108.1"/>
</dbReference>
<dbReference type="STRING" id="177437.HRM2_27680"/>
<dbReference type="InterPro" id="IPR012902">
    <property type="entry name" value="N_methyl_site"/>
</dbReference>
<dbReference type="Pfam" id="PF07963">
    <property type="entry name" value="N_methyl"/>
    <property type="match status" value="1"/>
</dbReference>
<dbReference type="InterPro" id="IPR045584">
    <property type="entry name" value="Pilin-like"/>
</dbReference>
<proteinExistence type="predicted"/>
<organism evidence="2 3">
    <name type="scientific">Desulforapulum autotrophicum (strain ATCC 43914 / DSM 3382 / VKM B-1955 / HRM2)</name>
    <name type="common">Desulfobacterium autotrophicum</name>
    <dbReference type="NCBI Taxonomy" id="177437"/>
    <lineage>
        <taxon>Bacteria</taxon>
        <taxon>Pseudomonadati</taxon>
        <taxon>Thermodesulfobacteriota</taxon>
        <taxon>Desulfobacteria</taxon>
        <taxon>Desulfobacterales</taxon>
        <taxon>Desulfobacteraceae</taxon>
        <taxon>Desulforapulum</taxon>
    </lineage>
</organism>
<sequence length="219" mass="23731">MDFGKNNQGFTLIELIIAMSICVMVIAGIVSAFRSQETTQLTQEQVVEMQQNLRGALEIMSKEIRMAGYDPDVKYGAGINRAGDGTAADPLIFSMVADDDGNDNYTMNAANDDNQISVNGADEKGELKYIIYSLYDAYGDGDLDLGRKIDGQKEAIAENVSGLILAYYDEDGNVTADTTAIRSIKITLETQPDVNATNFVGGGTRTLTETIKCRNLGLK</sequence>
<dbReference type="HOGENOM" id="CLU_1259729_0_0_7"/>
<dbReference type="Proteomes" id="UP000000442">
    <property type="component" value="Chromosome"/>
</dbReference>
<accession>C0QJ45</accession>
<keyword evidence="1" id="KW-0812">Transmembrane</keyword>
<dbReference type="SUPFAM" id="SSF54523">
    <property type="entry name" value="Pili subunits"/>
    <property type="match status" value="1"/>
</dbReference>
<dbReference type="EMBL" id="CP001087">
    <property type="protein sequence ID" value="ACN15858.1"/>
    <property type="molecule type" value="Genomic_DNA"/>
</dbReference>
<name>C0QJ45_DESAH</name>